<dbReference type="CDD" id="cd01392">
    <property type="entry name" value="HTH_LacI"/>
    <property type="match status" value="1"/>
</dbReference>
<dbReference type="SUPFAM" id="SSF47413">
    <property type="entry name" value="lambda repressor-like DNA-binding domains"/>
    <property type="match status" value="1"/>
</dbReference>
<dbReference type="InterPro" id="IPR001761">
    <property type="entry name" value="Peripla_BP/Lac1_sug-bd_dom"/>
</dbReference>
<dbReference type="Gene3D" id="3.40.50.2300">
    <property type="match status" value="2"/>
</dbReference>
<dbReference type="PROSITE" id="PS50932">
    <property type="entry name" value="HTH_LACI_2"/>
    <property type="match status" value="1"/>
</dbReference>
<evidence type="ECO:0000256" key="3">
    <source>
        <dbReference type="ARBA" id="ARBA00023125"/>
    </source>
</evidence>
<dbReference type="SMART" id="SM00354">
    <property type="entry name" value="HTH_LACI"/>
    <property type="match status" value="1"/>
</dbReference>
<dbReference type="EMBL" id="CAEZYZ010000056">
    <property type="protein sequence ID" value="CAB4743584.1"/>
    <property type="molecule type" value="Genomic_DNA"/>
</dbReference>
<keyword evidence="4" id="KW-0804">Transcription</keyword>
<evidence type="ECO:0000256" key="4">
    <source>
        <dbReference type="ARBA" id="ARBA00023163"/>
    </source>
</evidence>
<accession>A0A6J7PSC3</accession>
<proteinExistence type="predicted"/>
<organism evidence="8">
    <name type="scientific">freshwater metagenome</name>
    <dbReference type="NCBI Taxonomy" id="449393"/>
    <lineage>
        <taxon>unclassified sequences</taxon>
        <taxon>metagenomes</taxon>
        <taxon>ecological metagenomes</taxon>
    </lineage>
</organism>
<dbReference type="InterPro" id="IPR000843">
    <property type="entry name" value="HTH_LacI"/>
</dbReference>
<dbReference type="AlphaFoldDB" id="A0A6J7PSC3"/>
<keyword evidence="3" id="KW-0238">DNA-binding</keyword>
<gene>
    <name evidence="6" type="ORF">UFOPK2810_00465</name>
    <name evidence="7" type="ORF">UFOPK3957_01339</name>
    <name evidence="8" type="ORF">UFOPK4061_00719</name>
</gene>
<evidence type="ECO:0000313" key="7">
    <source>
        <dbReference type="EMBL" id="CAB4996868.1"/>
    </source>
</evidence>
<dbReference type="EMBL" id="CAFBOM010000242">
    <property type="protein sequence ID" value="CAB4996868.1"/>
    <property type="molecule type" value="Genomic_DNA"/>
</dbReference>
<evidence type="ECO:0000256" key="1">
    <source>
        <dbReference type="ARBA" id="ARBA00022491"/>
    </source>
</evidence>
<name>A0A6J7PSC3_9ZZZZ</name>
<dbReference type="GO" id="GO:0003700">
    <property type="term" value="F:DNA-binding transcription factor activity"/>
    <property type="evidence" value="ECO:0007669"/>
    <property type="project" value="TreeGrafter"/>
</dbReference>
<protein>
    <submittedName>
        <fullName evidence="8">Unannotated protein</fullName>
    </submittedName>
</protein>
<evidence type="ECO:0000259" key="5">
    <source>
        <dbReference type="PROSITE" id="PS50932"/>
    </source>
</evidence>
<dbReference type="Pfam" id="PF00532">
    <property type="entry name" value="Peripla_BP_1"/>
    <property type="match status" value="1"/>
</dbReference>
<dbReference type="CDD" id="cd06267">
    <property type="entry name" value="PBP1_LacI_sugar_binding-like"/>
    <property type="match status" value="1"/>
</dbReference>
<dbReference type="GO" id="GO:0000976">
    <property type="term" value="F:transcription cis-regulatory region binding"/>
    <property type="evidence" value="ECO:0007669"/>
    <property type="project" value="TreeGrafter"/>
</dbReference>
<dbReference type="SUPFAM" id="SSF53822">
    <property type="entry name" value="Periplasmic binding protein-like I"/>
    <property type="match status" value="1"/>
</dbReference>
<sequence>MSTSPIRLRDVALAAGTSTKTASRVINGDARVAVDTRKRVQEAVDSLGYQVDLMARSLRKGVDDTVGIVVPTIGDPFFAKAIEEIEQMALPRGINILVASNSRDPHLERKVVDGLLARRVAGLIVTPFSTDYSFLERVSTPVVFLDRHPEGINVGAVIVDDEGSAHRIVMHLASFGHRRIALLTDGLTVKTSRLRREGYLRAMGELGFPVEVELQATGCVDAAQAEACTNHMLDLPVPPTAIFSARSETSLGVVRALHLRGRTDIAFVSFGDFATADVLNPAVTVIDHDPRVLARKAMEMLSERLDGTPASADDFVIPVELIARGSGELPALRAAS</sequence>
<dbReference type="PANTHER" id="PTHR30146:SF148">
    <property type="entry name" value="HTH-TYPE TRANSCRIPTIONAL REPRESSOR PURR-RELATED"/>
    <property type="match status" value="1"/>
</dbReference>
<dbReference type="EMBL" id="CAFBPD010000111">
    <property type="protein sequence ID" value="CAB5007791.1"/>
    <property type="molecule type" value="Genomic_DNA"/>
</dbReference>
<reference evidence="8" key="1">
    <citation type="submission" date="2020-05" db="EMBL/GenBank/DDBJ databases">
        <authorList>
            <person name="Chiriac C."/>
            <person name="Salcher M."/>
            <person name="Ghai R."/>
            <person name="Kavagutti S V."/>
        </authorList>
    </citation>
    <scope>NUCLEOTIDE SEQUENCE</scope>
</reference>
<evidence type="ECO:0000256" key="2">
    <source>
        <dbReference type="ARBA" id="ARBA00023015"/>
    </source>
</evidence>
<evidence type="ECO:0000313" key="8">
    <source>
        <dbReference type="EMBL" id="CAB5007791.1"/>
    </source>
</evidence>
<feature type="domain" description="HTH lacI-type" evidence="5">
    <location>
        <begin position="6"/>
        <end position="60"/>
    </location>
</feature>
<dbReference type="InterPro" id="IPR028082">
    <property type="entry name" value="Peripla_BP_I"/>
</dbReference>
<keyword evidence="1" id="KW-0678">Repressor</keyword>
<dbReference type="Pfam" id="PF00356">
    <property type="entry name" value="LacI"/>
    <property type="match status" value="1"/>
</dbReference>
<evidence type="ECO:0000313" key="6">
    <source>
        <dbReference type="EMBL" id="CAB4743584.1"/>
    </source>
</evidence>
<dbReference type="InterPro" id="IPR010982">
    <property type="entry name" value="Lambda_DNA-bd_dom_sf"/>
</dbReference>
<dbReference type="Gene3D" id="1.10.260.40">
    <property type="entry name" value="lambda repressor-like DNA-binding domains"/>
    <property type="match status" value="1"/>
</dbReference>
<dbReference type="PANTHER" id="PTHR30146">
    <property type="entry name" value="LACI-RELATED TRANSCRIPTIONAL REPRESSOR"/>
    <property type="match status" value="1"/>
</dbReference>
<keyword evidence="2" id="KW-0805">Transcription regulation</keyword>